<keyword evidence="4" id="KW-0479">Metal-binding</keyword>
<feature type="region of interest" description="Disordered" evidence="16">
    <location>
        <begin position="314"/>
        <end position="360"/>
    </location>
</feature>
<dbReference type="GO" id="GO:0005634">
    <property type="term" value="C:nucleus"/>
    <property type="evidence" value="ECO:0007669"/>
    <property type="project" value="UniProtKB-SubCell"/>
</dbReference>
<dbReference type="GO" id="GO:0004722">
    <property type="term" value="F:protein serine/threonine phosphatase activity"/>
    <property type="evidence" value="ECO:0007669"/>
    <property type="project" value="UniProtKB-EC"/>
</dbReference>
<dbReference type="CDD" id="cd14660">
    <property type="entry name" value="E2F_DD"/>
    <property type="match status" value="1"/>
</dbReference>
<keyword evidence="8 13" id="KW-0238">DNA-binding</keyword>
<sequence length="851" mass="95788">MPRVRRQVILEDPARPVTPDMGETKLLKTEFLDDGSLDEVQTQKIAEETPSPHLQDHQYGQTPCYQVTRKPTQPPPRTEQISVQAVKRRLNLEMGTTGPSQSAFKAPRGKRRRSGSSSLVGHTPTKSKAVERTRYDTSLSLLTKKFIHLVESSQDGVVDLNVASEKLEVQKRRIYDITNVLEGIGILEKKSKNNIQWKGGQLPNDKNDIADLRREVADLEAKENTLDRLIHGADKNLRELCADRQYAYVTYHDLRSVPMYKDQAIMAVKAPPEATLHVPQPINNLGQQKLQMHMRSSHGEIEVFLCPDDPIVKTSPNPGYTTTQPVPSSKESEIPCLPPELLASGDEPVPSLESSLNTHSGTPIISAVTSLAGMRDALLCESDDYGPMGGGKFQLQTEDQISTSDCNYDCNVNSWDEWVPESRVLKYNEANVQRQKEVQRAHSNQQSAQKNKKGSTSSKTQGRRNEGGREKDTDSRASTPVATVDKGVSRFNKASSVTPSSSHDSTSDAPRKKRRSVSQWQEKMADVELNVDNLIQRLLEVRGCRPGKTVLMSESEVRGLCLKSREIFLQQPILLELEAPLKICGDIHGQYTDLLRLFEYGGFPPEANYLFLGDYVDRGKQSLETICLLLAYKIKYPENFFLLRGNHECASINRIYGFYDECKRRYNIKLWKTFTDCFNCLPIAAIIDEKIFCCHGGLSPDLQNMEQIKRIMRPTDVPDTGLLCDLLWSDPDKEVQGWGENDRGVSFTFGPDVVSKFLNRHDMDLICRAHQVVEDGYEFFAKRQLVTLFSAPNYCGEFDNAGGMMSVDETLMCSFQILKPSEKKAKYQYLSLNTGQATRPSTPQRNPAKKK</sequence>
<protein>
    <recommendedName>
        <fullName evidence="14">Serine/threonine-protein phosphatase</fullName>
        <ecNumber evidence="14">3.1.3.16</ecNumber>
    </recommendedName>
</protein>
<dbReference type="InterPro" id="IPR029052">
    <property type="entry name" value="Metallo-depent_PP-like"/>
</dbReference>
<evidence type="ECO:0000256" key="4">
    <source>
        <dbReference type="ARBA" id="ARBA00022723"/>
    </source>
</evidence>
<dbReference type="InterPro" id="IPR036388">
    <property type="entry name" value="WH-like_DNA-bd_sf"/>
</dbReference>
<gene>
    <name evidence="18" type="ORF">E2986_13882</name>
</gene>
<comment type="catalytic activity">
    <reaction evidence="11">
        <text>O-phospho-L-seryl-[protein] + H2O = L-seryl-[protein] + phosphate</text>
        <dbReference type="Rhea" id="RHEA:20629"/>
        <dbReference type="Rhea" id="RHEA-COMP:9863"/>
        <dbReference type="Rhea" id="RHEA-COMP:11604"/>
        <dbReference type="ChEBI" id="CHEBI:15377"/>
        <dbReference type="ChEBI" id="CHEBI:29999"/>
        <dbReference type="ChEBI" id="CHEBI:43474"/>
        <dbReference type="ChEBI" id="CHEBI:83421"/>
        <dbReference type="EC" id="3.1.3.16"/>
    </reaction>
</comment>
<feature type="region of interest" description="Disordered" evidence="16">
    <location>
        <begin position="92"/>
        <end position="128"/>
    </location>
</feature>
<dbReference type="PRINTS" id="PR00114">
    <property type="entry name" value="STPHPHTASE"/>
</dbReference>
<dbReference type="SUPFAM" id="SSF46785">
    <property type="entry name" value="Winged helix' DNA-binding domain"/>
    <property type="match status" value="1"/>
</dbReference>
<dbReference type="SUPFAM" id="SSF56300">
    <property type="entry name" value="Metallo-dependent phosphatases"/>
    <property type="match status" value="1"/>
</dbReference>
<evidence type="ECO:0000256" key="13">
    <source>
        <dbReference type="RuleBase" id="RU003796"/>
    </source>
</evidence>
<dbReference type="Pfam" id="PF02319">
    <property type="entry name" value="WHD_E2F_TDP"/>
    <property type="match status" value="1"/>
</dbReference>
<name>A0A833RVS6_9HYME</name>
<evidence type="ECO:0000256" key="2">
    <source>
        <dbReference type="ARBA" id="ARBA00005333"/>
    </source>
</evidence>
<dbReference type="GO" id="GO:0006355">
    <property type="term" value="P:regulation of DNA-templated transcription"/>
    <property type="evidence" value="ECO:0007669"/>
    <property type="project" value="InterPro"/>
</dbReference>
<evidence type="ECO:0000259" key="17">
    <source>
        <dbReference type="PROSITE" id="PS00125"/>
    </source>
</evidence>
<comment type="cofactor">
    <cofactor evidence="1">
        <name>Mn(2+)</name>
        <dbReference type="ChEBI" id="CHEBI:29035"/>
    </cofactor>
</comment>
<dbReference type="InterPro" id="IPR003316">
    <property type="entry name" value="E2F_WHTH_DNA-bd_dom"/>
</dbReference>
<keyword evidence="10" id="KW-0464">Manganese</keyword>
<dbReference type="FunFam" id="1.10.10.10:FF:000008">
    <property type="entry name" value="E2F transcription factor 1"/>
    <property type="match status" value="1"/>
</dbReference>
<dbReference type="FunFam" id="3.60.21.10:FF:000007">
    <property type="entry name" value="Serine/threonine-protein phosphatase"/>
    <property type="match status" value="1"/>
</dbReference>
<evidence type="ECO:0000256" key="9">
    <source>
        <dbReference type="ARBA" id="ARBA00023163"/>
    </source>
</evidence>
<dbReference type="PROSITE" id="PS00125">
    <property type="entry name" value="SER_THR_PHOSPHATASE"/>
    <property type="match status" value="1"/>
</dbReference>
<dbReference type="AlphaFoldDB" id="A0A833RVS6"/>
<dbReference type="InterPro" id="IPR031675">
    <property type="entry name" value="STPPase_N"/>
</dbReference>
<feature type="compositionally biased region" description="Polar residues" evidence="16">
    <location>
        <begin position="314"/>
        <end position="329"/>
    </location>
</feature>
<dbReference type="Proteomes" id="UP000655588">
    <property type="component" value="Unassembled WGS sequence"/>
</dbReference>
<comment type="subcellular location">
    <subcellularLocation>
        <location evidence="13">Nucleus</location>
    </subcellularLocation>
</comment>
<dbReference type="GO" id="GO:0005667">
    <property type="term" value="C:transcription regulator complex"/>
    <property type="evidence" value="ECO:0007669"/>
    <property type="project" value="InterPro"/>
</dbReference>
<organism evidence="18 19">
    <name type="scientific">Frieseomelitta varia</name>
    <dbReference type="NCBI Taxonomy" id="561572"/>
    <lineage>
        <taxon>Eukaryota</taxon>
        <taxon>Metazoa</taxon>
        <taxon>Ecdysozoa</taxon>
        <taxon>Arthropoda</taxon>
        <taxon>Hexapoda</taxon>
        <taxon>Insecta</taxon>
        <taxon>Pterygota</taxon>
        <taxon>Neoptera</taxon>
        <taxon>Endopterygota</taxon>
        <taxon>Hymenoptera</taxon>
        <taxon>Apocrita</taxon>
        <taxon>Aculeata</taxon>
        <taxon>Apoidea</taxon>
        <taxon>Anthophila</taxon>
        <taxon>Apidae</taxon>
        <taxon>Frieseomelitta</taxon>
    </lineage>
</organism>
<keyword evidence="13" id="KW-0539">Nucleus</keyword>
<dbReference type="Pfam" id="PF16421">
    <property type="entry name" value="E2F_CC-MB"/>
    <property type="match status" value="1"/>
</dbReference>
<feature type="coiled-coil region" evidence="15">
    <location>
        <begin position="202"/>
        <end position="229"/>
    </location>
</feature>
<dbReference type="InterPro" id="IPR036390">
    <property type="entry name" value="WH_DNA-bd_sf"/>
</dbReference>
<evidence type="ECO:0000256" key="16">
    <source>
        <dbReference type="SAM" id="MobiDB-lite"/>
    </source>
</evidence>
<dbReference type="PANTHER" id="PTHR11668">
    <property type="entry name" value="SERINE/THREONINE PROTEIN PHOSPHATASE"/>
    <property type="match status" value="1"/>
</dbReference>
<feature type="domain" description="Serine/threonine specific protein phosphatases" evidence="17">
    <location>
        <begin position="643"/>
        <end position="648"/>
    </location>
</feature>
<dbReference type="SUPFAM" id="SSF54160">
    <property type="entry name" value="Chromo domain-like"/>
    <property type="match status" value="1"/>
</dbReference>
<evidence type="ECO:0000256" key="5">
    <source>
        <dbReference type="ARBA" id="ARBA00022801"/>
    </source>
</evidence>
<dbReference type="SMART" id="SM01372">
    <property type="entry name" value="E2F_TDP"/>
    <property type="match status" value="1"/>
</dbReference>
<feature type="compositionally biased region" description="Polar residues" evidence="16">
    <location>
        <begin position="441"/>
        <end position="460"/>
    </location>
</feature>
<dbReference type="SMART" id="SM00156">
    <property type="entry name" value="PP2Ac"/>
    <property type="match status" value="1"/>
</dbReference>
<dbReference type="InterPro" id="IPR032198">
    <property type="entry name" value="E2F_CC-MB"/>
</dbReference>
<keyword evidence="7 13" id="KW-0805">Transcription regulation</keyword>
<evidence type="ECO:0000256" key="7">
    <source>
        <dbReference type="ARBA" id="ARBA00023015"/>
    </source>
</evidence>
<comment type="similarity">
    <text evidence="3 13">Belongs to the E2F/DP family.</text>
</comment>
<comment type="catalytic activity">
    <reaction evidence="12 14">
        <text>O-phospho-L-threonyl-[protein] + H2O = L-threonyl-[protein] + phosphate</text>
        <dbReference type="Rhea" id="RHEA:47004"/>
        <dbReference type="Rhea" id="RHEA-COMP:11060"/>
        <dbReference type="Rhea" id="RHEA-COMP:11605"/>
        <dbReference type="ChEBI" id="CHEBI:15377"/>
        <dbReference type="ChEBI" id="CHEBI:30013"/>
        <dbReference type="ChEBI" id="CHEBI:43474"/>
        <dbReference type="ChEBI" id="CHEBI:61977"/>
        <dbReference type="EC" id="3.1.3.16"/>
    </reaction>
</comment>
<dbReference type="GO" id="GO:0046872">
    <property type="term" value="F:metal ion binding"/>
    <property type="evidence" value="ECO:0007669"/>
    <property type="project" value="UniProtKB-KW"/>
</dbReference>
<reference evidence="18" key="1">
    <citation type="submission" date="2019-11" db="EMBL/GenBank/DDBJ databases">
        <title>The nuclear and mitochondrial genomes of Frieseomelitta varia - a highly eusocial stingless bee (Meliponini) with a permanently sterile worker caste.</title>
        <authorList>
            <person name="Freitas F.C.P."/>
            <person name="Lourenco A.P."/>
            <person name="Nunes F.M.F."/>
            <person name="Paschoal A.R."/>
            <person name="Abreu F.C.P."/>
            <person name="Barbin F.O."/>
            <person name="Bataglia L."/>
            <person name="Cardoso-Junior C.A.M."/>
            <person name="Cervoni M.S."/>
            <person name="Silva S.R."/>
            <person name="Dalarmi F."/>
            <person name="Del Lama M.A."/>
            <person name="Depintor T.S."/>
            <person name="Ferreira K.M."/>
            <person name="Goria P.S."/>
            <person name="Jaskot M.C."/>
            <person name="Lago D.C."/>
            <person name="Luna-Lucena D."/>
            <person name="Moda L.M."/>
            <person name="Nascimento L."/>
            <person name="Pedrino M."/>
            <person name="Rabico F.O."/>
            <person name="Sanches F.C."/>
            <person name="Santos D.E."/>
            <person name="Santos C.G."/>
            <person name="Vieira J."/>
            <person name="Lopes T.F."/>
            <person name="Barchuk A.R."/>
            <person name="Hartfelder K."/>
            <person name="Simoes Z.L.P."/>
            <person name="Bitondi M.M.G."/>
            <person name="Pinheiro D.G."/>
        </authorList>
    </citation>
    <scope>NUCLEOTIDE SEQUENCE</scope>
    <source>
        <strain evidence="18">USP_RPSP 00005682</strain>
        <tissue evidence="18">Whole individual</tissue>
    </source>
</reference>
<evidence type="ECO:0000256" key="3">
    <source>
        <dbReference type="ARBA" id="ARBA00010940"/>
    </source>
</evidence>
<dbReference type="Gene3D" id="2.30.30.140">
    <property type="match status" value="1"/>
</dbReference>
<feature type="region of interest" description="Disordered" evidence="16">
    <location>
        <begin position="434"/>
        <end position="519"/>
    </location>
</feature>
<dbReference type="SUPFAM" id="SSF144074">
    <property type="entry name" value="E2F-DP heterodimerization region"/>
    <property type="match status" value="1"/>
</dbReference>
<dbReference type="Pfam" id="PF16891">
    <property type="entry name" value="STPPase_N"/>
    <property type="match status" value="1"/>
</dbReference>
<evidence type="ECO:0000256" key="1">
    <source>
        <dbReference type="ARBA" id="ARBA00001936"/>
    </source>
</evidence>
<evidence type="ECO:0000256" key="14">
    <source>
        <dbReference type="RuleBase" id="RU004273"/>
    </source>
</evidence>
<evidence type="ECO:0000256" key="8">
    <source>
        <dbReference type="ARBA" id="ARBA00023125"/>
    </source>
</evidence>
<dbReference type="GO" id="GO:0003677">
    <property type="term" value="F:DNA binding"/>
    <property type="evidence" value="ECO:0007669"/>
    <property type="project" value="UniProtKB-KW"/>
</dbReference>
<dbReference type="Gene3D" id="3.60.21.10">
    <property type="match status" value="1"/>
</dbReference>
<dbReference type="InterPro" id="IPR050341">
    <property type="entry name" value="PP1_catalytic_subunit"/>
</dbReference>
<proteinExistence type="inferred from homology"/>
<dbReference type="EMBL" id="WNWW01000613">
    <property type="protein sequence ID" value="KAF3422961.1"/>
    <property type="molecule type" value="Genomic_DNA"/>
</dbReference>
<dbReference type="GO" id="GO:0005694">
    <property type="term" value="C:chromosome"/>
    <property type="evidence" value="ECO:0007669"/>
    <property type="project" value="UniProtKB-ARBA"/>
</dbReference>
<keyword evidence="15" id="KW-0175">Coiled coil</keyword>
<dbReference type="EC" id="3.1.3.16" evidence="14"/>
<evidence type="ECO:0000256" key="12">
    <source>
        <dbReference type="ARBA" id="ARBA00048336"/>
    </source>
</evidence>
<dbReference type="Pfam" id="PF00149">
    <property type="entry name" value="Metallophos"/>
    <property type="match status" value="1"/>
</dbReference>
<feature type="compositionally biased region" description="Low complexity" evidence="16">
    <location>
        <begin position="494"/>
        <end position="504"/>
    </location>
</feature>
<dbReference type="CDD" id="cd07414">
    <property type="entry name" value="MPP_PP1_PPKL"/>
    <property type="match status" value="1"/>
</dbReference>
<dbReference type="Gene3D" id="1.10.10.10">
    <property type="entry name" value="Winged helix-like DNA-binding domain superfamily/Winged helix DNA-binding domain"/>
    <property type="match status" value="1"/>
</dbReference>
<accession>A0A833RVS6</accession>
<comment type="similarity">
    <text evidence="2">Belongs to the PPP phosphatase family. PP-1 subfamily.</text>
</comment>
<dbReference type="GO" id="GO:0005737">
    <property type="term" value="C:cytoplasm"/>
    <property type="evidence" value="ECO:0007669"/>
    <property type="project" value="UniProtKB-ARBA"/>
</dbReference>
<keyword evidence="6" id="KW-0904">Protein phosphatase</keyword>
<evidence type="ECO:0000256" key="6">
    <source>
        <dbReference type="ARBA" id="ARBA00022912"/>
    </source>
</evidence>
<evidence type="ECO:0000256" key="15">
    <source>
        <dbReference type="SAM" id="Coils"/>
    </source>
</evidence>
<dbReference type="InterPro" id="IPR037241">
    <property type="entry name" value="E2F-DP_heterodim"/>
</dbReference>
<evidence type="ECO:0000256" key="10">
    <source>
        <dbReference type="ARBA" id="ARBA00023211"/>
    </source>
</evidence>
<evidence type="ECO:0000313" key="19">
    <source>
        <dbReference type="Proteomes" id="UP000655588"/>
    </source>
</evidence>
<dbReference type="Gene3D" id="6.10.250.540">
    <property type="match status" value="1"/>
</dbReference>
<evidence type="ECO:0000256" key="11">
    <source>
        <dbReference type="ARBA" id="ARBA00047761"/>
    </source>
</evidence>
<dbReference type="InterPro" id="IPR006186">
    <property type="entry name" value="Ser/Thr-sp_prot-phosphatase"/>
</dbReference>
<keyword evidence="5 14" id="KW-0378">Hydrolase</keyword>
<evidence type="ECO:0000313" key="18">
    <source>
        <dbReference type="EMBL" id="KAF3422961.1"/>
    </source>
</evidence>
<comment type="caution">
    <text evidence="18">The sequence shown here is derived from an EMBL/GenBank/DDBJ whole genome shotgun (WGS) entry which is preliminary data.</text>
</comment>
<keyword evidence="9 13" id="KW-0804">Transcription</keyword>
<keyword evidence="19" id="KW-1185">Reference proteome</keyword>
<dbReference type="InterPro" id="IPR016197">
    <property type="entry name" value="Chromo-like_dom_sf"/>
</dbReference>
<feature type="compositionally biased region" description="Basic and acidic residues" evidence="16">
    <location>
        <begin position="463"/>
        <end position="475"/>
    </location>
</feature>
<dbReference type="PANTHER" id="PTHR11668:SF472">
    <property type="entry name" value="SERINE_THREONINE-PROTEIN PHOSPHATASE PP1-BETA CATALYTIC SUBUNIT"/>
    <property type="match status" value="1"/>
</dbReference>
<dbReference type="GO" id="GO:0046983">
    <property type="term" value="F:protein dimerization activity"/>
    <property type="evidence" value="ECO:0007669"/>
    <property type="project" value="InterPro"/>
</dbReference>
<dbReference type="InterPro" id="IPR004843">
    <property type="entry name" value="Calcineurin-like_PHP"/>
</dbReference>